<proteinExistence type="predicted"/>
<dbReference type="EMBL" id="CAJVPM010002889">
    <property type="protein sequence ID" value="CAG8494160.1"/>
    <property type="molecule type" value="Genomic_DNA"/>
</dbReference>
<reference evidence="1" key="1">
    <citation type="submission" date="2021-06" db="EMBL/GenBank/DDBJ databases">
        <authorList>
            <person name="Kallberg Y."/>
            <person name="Tangrot J."/>
            <person name="Rosling A."/>
        </authorList>
    </citation>
    <scope>NUCLEOTIDE SEQUENCE</scope>
    <source>
        <strain evidence="1">AU212A</strain>
    </source>
</reference>
<dbReference type="Proteomes" id="UP000789860">
    <property type="component" value="Unassembled WGS sequence"/>
</dbReference>
<keyword evidence="2" id="KW-1185">Reference proteome</keyword>
<protein>
    <submittedName>
        <fullName evidence="1">45_t:CDS:1</fullName>
    </submittedName>
</protein>
<sequence>EGRLEVVCGDLEKDRLGIEEADWKSLSERVDVVIHNGALVHWVYPYPKLRSANVIGTLWCINLASTHHSKPFIFLSSTSVLDTRHYVSLSDSIIEKDEGKGISENDDLEGSRFELKSGYGQSKWVAEKLIMEARKRGLSSCIVRPGYIVGDSKTGVTNTDDFIWRLIKGCIQLHSIPTIHNTLNMCPVDYVAHCVTVISLSSKASDLGVFHITHQKNPSIRFIDLFNSLSLYGYDVTKTEYIVWRNKLMEFTLKQEDNALYPLLHFVLDDLPSSTKSPELDDRNTRDIVGQECMVIEENLIGIYLGYLVKVGFLDKPVPRDVSDLESKVLDLPDITVDLEDVEVLKRSGRN</sequence>
<feature type="non-terminal residue" evidence="1">
    <location>
        <position position="1"/>
    </location>
</feature>
<accession>A0ACA9KWH8</accession>
<gene>
    <name evidence="1" type="ORF">SCALOS_LOCUS2957</name>
</gene>
<evidence type="ECO:0000313" key="2">
    <source>
        <dbReference type="Proteomes" id="UP000789860"/>
    </source>
</evidence>
<name>A0ACA9KWH8_9GLOM</name>
<organism evidence="1 2">
    <name type="scientific">Scutellospora calospora</name>
    <dbReference type="NCBI Taxonomy" id="85575"/>
    <lineage>
        <taxon>Eukaryota</taxon>
        <taxon>Fungi</taxon>
        <taxon>Fungi incertae sedis</taxon>
        <taxon>Mucoromycota</taxon>
        <taxon>Glomeromycotina</taxon>
        <taxon>Glomeromycetes</taxon>
        <taxon>Diversisporales</taxon>
        <taxon>Gigasporaceae</taxon>
        <taxon>Scutellospora</taxon>
    </lineage>
</organism>
<evidence type="ECO:0000313" key="1">
    <source>
        <dbReference type="EMBL" id="CAG8494160.1"/>
    </source>
</evidence>
<comment type="caution">
    <text evidence="1">The sequence shown here is derived from an EMBL/GenBank/DDBJ whole genome shotgun (WGS) entry which is preliminary data.</text>
</comment>